<feature type="compositionally biased region" description="Polar residues" evidence="1">
    <location>
        <begin position="131"/>
        <end position="148"/>
    </location>
</feature>
<accession>A0A238FC95</accession>
<keyword evidence="2" id="KW-1133">Transmembrane helix</keyword>
<evidence type="ECO:0000313" key="4">
    <source>
        <dbReference type="Proteomes" id="UP000198372"/>
    </source>
</evidence>
<feature type="region of interest" description="Disordered" evidence="1">
    <location>
        <begin position="1"/>
        <end position="70"/>
    </location>
</feature>
<protein>
    <submittedName>
        <fullName evidence="3">BQ2448_3587 protein</fullName>
    </submittedName>
</protein>
<dbReference type="EMBL" id="FMSP01000006">
    <property type="protein sequence ID" value="SCV70825.1"/>
    <property type="molecule type" value="Genomic_DNA"/>
</dbReference>
<feature type="compositionally biased region" description="Basic and acidic residues" evidence="1">
    <location>
        <begin position="571"/>
        <end position="581"/>
    </location>
</feature>
<evidence type="ECO:0000256" key="1">
    <source>
        <dbReference type="SAM" id="MobiDB-lite"/>
    </source>
</evidence>
<dbReference type="Proteomes" id="UP000198372">
    <property type="component" value="Unassembled WGS sequence"/>
</dbReference>
<feature type="compositionally biased region" description="Basic and acidic residues" evidence="1">
    <location>
        <begin position="379"/>
        <end position="395"/>
    </location>
</feature>
<evidence type="ECO:0000256" key="2">
    <source>
        <dbReference type="SAM" id="Phobius"/>
    </source>
</evidence>
<feature type="region of interest" description="Disordered" evidence="1">
    <location>
        <begin position="560"/>
        <end position="596"/>
    </location>
</feature>
<organism evidence="3 4">
    <name type="scientific">Microbotryum intermedium</name>
    <dbReference type="NCBI Taxonomy" id="269621"/>
    <lineage>
        <taxon>Eukaryota</taxon>
        <taxon>Fungi</taxon>
        <taxon>Dikarya</taxon>
        <taxon>Basidiomycota</taxon>
        <taxon>Pucciniomycotina</taxon>
        <taxon>Microbotryomycetes</taxon>
        <taxon>Microbotryales</taxon>
        <taxon>Microbotryaceae</taxon>
        <taxon>Microbotryum</taxon>
    </lineage>
</organism>
<keyword evidence="2" id="KW-0472">Membrane</keyword>
<dbReference type="OrthoDB" id="2537844at2759"/>
<feature type="compositionally biased region" description="Polar residues" evidence="1">
    <location>
        <begin position="1"/>
        <end position="13"/>
    </location>
</feature>
<gene>
    <name evidence="3" type="ORF">BQ2448_3587</name>
</gene>
<dbReference type="AlphaFoldDB" id="A0A238FC95"/>
<sequence length="651" mass="69786">MNYLPSTSSTHSPAQRARNKKISERRRQPSELGSSSGVEAPGRLETRNHTPNPIDPTGPRRMQATNAKVPRPSMIVINDVHDIDHGHPPPKFPRCSYMAIVADPADLDLSPSSSDFEHISKSELAGGPTPAISSASLGPRSSTTSPQGASFLETRRSRGHGDRAWPPIVAGLTQDHNTALRTGDVADADDSEFSPHEEERRGRGRGRTKRREDDPTVRTTLIEDALRSSLATLLSLAAPYQSLSPAISHASLTSLAFQPSTTPNEALSSPRRSFINAAGVASVFPNQPRPSPFAFSLSDAFGEVDEDEDDHDLASSIDSMRAQDSKNNIAGRKAGRYQSPGGETIEFSSASSDEGTELAPRTAARTRAGDASASPNATRGRDLDPRTERAHDSTRGRWVPSVPITVTDPDFSPIRSRPLQLGPAPGSPPAPSNRGRRRGNRRDSASPLPASVEERRQARAARGSTDVREGSARADGKFRESARGTRSPRPQVVSTRQPGVGPGSVRGLGLGTSQTFGCTPDRRPTPLTSAVMDNWDAETTQDSISSSLAVSEPFLPSSVPTLDLSSSAEDSPCRRAADSGKESSSTRSGGSRERQMKQQSRSWYGFFKRSIELKVWQVVGLCGLLLGVGVGVAPYLQNPGRLGNKLLTIAW</sequence>
<reference evidence="4" key="1">
    <citation type="submission" date="2016-09" db="EMBL/GenBank/DDBJ databases">
        <authorList>
            <person name="Jeantristanb JTB J.-T."/>
            <person name="Ricardo R."/>
        </authorList>
    </citation>
    <scope>NUCLEOTIDE SEQUENCE [LARGE SCALE GENOMIC DNA]</scope>
</reference>
<dbReference type="STRING" id="269621.A0A238FC95"/>
<feature type="compositionally biased region" description="Polar residues" evidence="1">
    <location>
        <begin position="560"/>
        <end position="569"/>
    </location>
</feature>
<evidence type="ECO:0000313" key="3">
    <source>
        <dbReference type="EMBL" id="SCV70825.1"/>
    </source>
</evidence>
<feature type="compositionally biased region" description="Basic and acidic residues" evidence="1">
    <location>
        <begin position="465"/>
        <end position="483"/>
    </location>
</feature>
<keyword evidence="2" id="KW-0812">Transmembrane</keyword>
<keyword evidence="4" id="KW-1185">Reference proteome</keyword>
<feature type="transmembrane region" description="Helical" evidence="2">
    <location>
        <begin position="615"/>
        <end position="636"/>
    </location>
</feature>
<feature type="region of interest" description="Disordered" evidence="1">
    <location>
        <begin position="304"/>
        <end position="529"/>
    </location>
</feature>
<feature type="region of interest" description="Disordered" evidence="1">
    <location>
        <begin position="112"/>
        <end position="148"/>
    </location>
</feature>
<proteinExistence type="predicted"/>
<name>A0A238FC95_9BASI</name>
<feature type="region of interest" description="Disordered" evidence="1">
    <location>
        <begin position="185"/>
        <end position="216"/>
    </location>
</feature>
<feature type="compositionally biased region" description="Gly residues" evidence="1">
    <location>
        <begin position="500"/>
        <end position="510"/>
    </location>
</feature>